<feature type="compositionally biased region" description="Acidic residues" evidence="1">
    <location>
        <begin position="111"/>
        <end position="122"/>
    </location>
</feature>
<dbReference type="PANTHER" id="PTHR23146:SF0">
    <property type="entry name" value="RNA POLYMERASE-ASSOCIATED PROTEIN LEO1"/>
    <property type="match status" value="1"/>
</dbReference>
<feature type="region of interest" description="Disordered" evidence="1">
    <location>
        <begin position="37"/>
        <end position="163"/>
    </location>
</feature>
<dbReference type="GO" id="GO:0006368">
    <property type="term" value="P:transcription elongation by RNA polymerase II"/>
    <property type="evidence" value="ECO:0007669"/>
    <property type="project" value="InterPro"/>
</dbReference>
<evidence type="ECO:0000256" key="1">
    <source>
        <dbReference type="SAM" id="MobiDB-lite"/>
    </source>
</evidence>
<sequence length="427" mass="46870">MATDQPDDGLLDQSPSQSQAADVQLPLLEGAEDELDEMALFGAPSDQEEEEDPAPTSVVASVSAPASAPGTLNGADEARSPLPKLSAPSPAPSPAPTDADAFDERDLFGSDVDEPFGEDIDEKDLFGSENENDMASSAPMTKHKTATDDRDESRSVMSSEVMSSMDERDIFGDVSDEEDEKVEDVVLRRRPAPTEDRNFVTMRLPNVLSVEKTPFDPKHLASAVKSGYKVFKDTQGKDVIRLLNPANCVRWRFKKGADGQILTDEDGCPQYESNSRLVEWEDGSRTLHVGSEAFNIHSIPDEVLLFEENSQDIHVCHGFVRSRFIPTPTSVKSSTHDVLKSAQYNKFEPILRSLLISPQEMEESKQVYELEMEQRKRQHAKRMRAAESMADGAEITAAFLEDDQPLAGGGVGPSVAAIKQAYKKPKV</sequence>
<proteinExistence type="predicted"/>
<organism evidence="2">
    <name type="scientific">Noctiluca scintillans</name>
    <name type="common">Sea sparkle</name>
    <name type="synonym">Red tide dinoflagellate</name>
    <dbReference type="NCBI Taxonomy" id="2966"/>
    <lineage>
        <taxon>Eukaryota</taxon>
        <taxon>Sar</taxon>
        <taxon>Alveolata</taxon>
        <taxon>Dinophyceae</taxon>
        <taxon>Noctilucales</taxon>
        <taxon>Noctilucaceae</taxon>
        <taxon>Noctiluca</taxon>
    </lineage>
</organism>
<evidence type="ECO:0008006" key="3">
    <source>
        <dbReference type="Google" id="ProtNLM"/>
    </source>
</evidence>
<dbReference type="InterPro" id="IPR007149">
    <property type="entry name" value="Leo1"/>
</dbReference>
<name>A0A7S1EZN1_NOCSC</name>
<feature type="compositionally biased region" description="Basic and acidic residues" evidence="1">
    <location>
        <begin position="145"/>
        <end position="154"/>
    </location>
</feature>
<dbReference type="GO" id="GO:0016593">
    <property type="term" value="C:Cdc73/Paf1 complex"/>
    <property type="evidence" value="ECO:0007669"/>
    <property type="project" value="InterPro"/>
</dbReference>
<feature type="region of interest" description="Disordered" evidence="1">
    <location>
        <begin position="1"/>
        <end position="23"/>
    </location>
</feature>
<dbReference type="GO" id="GO:0032968">
    <property type="term" value="P:positive regulation of transcription elongation by RNA polymerase II"/>
    <property type="evidence" value="ECO:0007669"/>
    <property type="project" value="TreeGrafter"/>
</dbReference>
<protein>
    <recommendedName>
        <fullName evidence="3">RNA polymerase-associated protein LEO1</fullName>
    </recommendedName>
</protein>
<gene>
    <name evidence="2" type="ORF">NSCI0253_LOCUS8147</name>
</gene>
<reference evidence="2" key="1">
    <citation type="submission" date="2021-01" db="EMBL/GenBank/DDBJ databases">
        <authorList>
            <person name="Corre E."/>
            <person name="Pelletier E."/>
            <person name="Niang G."/>
            <person name="Scheremetjew M."/>
            <person name="Finn R."/>
            <person name="Kale V."/>
            <person name="Holt S."/>
            <person name="Cochrane G."/>
            <person name="Meng A."/>
            <person name="Brown T."/>
            <person name="Cohen L."/>
        </authorList>
    </citation>
    <scope>NUCLEOTIDE SEQUENCE</scope>
</reference>
<dbReference type="PANTHER" id="PTHR23146">
    <property type="entry name" value="LEO1 PROTEIN"/>
    <property type="match status" value="1"/>
</dbReference>
<accession>A0A7S1EZN1</accession>
<dbReference type="Pfam" id="PF04004">
    <property type="entry name" value="Leo1"/>
    <property type="match status" value="1"/>
</dbReference>
<feature type="compositionally biased region" description="Acidic residues" evidence="1">
    <location>
        <begin position="1"/>
        <end position="10"/>
    </location>
</feature>
<dbReference type="EMBL" id="HBFQ01011579">
    <property type="protein sequence ID" value="CAD8833799.1"/>
    <property type="molecule type" value="Transcribed_RNA"/>
</dbReference>
<dbReference type="AlphaFoldDB" id="A0A7S1EZN1"/>
<evidence type="ECO:0000313" key="2">
    <source>
        <dbReference type="EMBL" id="CAD8833799.1"/>
    </source>
</evidence>
<feature type="compositionally biased region" description="Low complexity" evidence="1">
    <location>
        <begin position="54"/>
        <end position="69"/>
    </location>
</feature>
<dbReference type="GO" id="GO:1990269">
    <property type="term" value="F:RNA polymerase II C-terminal domain phosphoserine binding"/>
    <property type="evidence" value="ECO:0007669"/>
    <property type="project" value="TreeGrafter"/>
</dbReference>